<name>A0A2K1LB14_PHYPA</name>
<dbReference type="InParanoid" id="A0A2K1LB14"/>
<evidence type="ECO:0000313" key="3">
    <source>
        <dbReference type="Proteomes" id="UP000006727"/>
    </source>
</evidence>
<reference evidence="1 3" key="2">
    <citation type="journal article" date="2018" name="Plant J.">
        <title>The Physcomitrella patens chromosome-scale assembly reveals moss genome structure and evolution.</title>
        <authorList>
            <person name="Lang D."/>
            <person name="Ullrich K.K."/>
            <person name="Murat F."/>
            <person name="Fuchs J."/>
            <person name="Jenkins J."/>
            <person name="Haas F.B."/>
            <person name="Piednoel M."/>
            <person name="Gundlach H."/>
            <person name="Van Bel M."/>
            <person name="Meyberg R."/>
            <person name="Vives C."/>
            <person name="Morata J."/>
            <person name="Symeonidi A."/>
            <person name="Hiss M."/>
            <person name="Muchero W."/>
            <person name="Kamisugi Y."/>
            <person name="Saleh O."/>
            <person name="Blanc G."/>
            <person name="Decker E.L."/>
            <person name="van Gessel N."/>
            <person name="Grimwood J."/>
            <person name="Hayes R.D."/>
            <person name="Graham S.W."/>
            <person name="Gunter L.E."/>
            <person name="McDaniel S.F."/>
            <person name="Hoernstein S.N.W."/>
            <person name="Larsson A."/>
            <person name="Li F.W."/>
            <person name="Perroud P.F."/>
            <person name="Phillips J."/>
            <person name="Ranjan P."/>
            <person name="Rokshar D.S."/>
            <person name="Rothfels C.J."/>
            <person name="Schneider L."/>
            <person name="Shu S."/>
            <person name="Stevenson D.W."/>
            <person name="Thummler F."/>
            <person name="Tillich M."/>
            <person name="Villarreal Aguilar J.C."/>
            <person name="Widiez T."/>
            <person name="Wong G.K."/>
            <person name="Wymore A."/>
            <person name="Zhang Y."/>
            <person name="Zimmer A.D."/>
            <person name="Quatrano R.S."/>
            <person name="Mayer K.F.X."/>
            <person name="Goodstein D."/>
            <person name="Casacuberta J.M."/>
            <person name="Vandepoele K."/>
            <person name="Reski R."/>
            <person name="Cuming A.C."/>
            <person name="Tuskan G.A."/>
            <person name="Maumus F."/>
            <person name="Salse J."/>
            <person name="Schmutz J."/>
            <person name="Rensing S.A."/>
        </authorList>
    </citation>
    <scope>NUCLEOTIDE SEQUENCE [LARGE SCALE GENOMIC DNA]</scope>
    <source>
        <strain evidence="2 3">cv. Gransden 2004</strain>
    </source>
</reference>
<evidence type="ECO:0000313" key="2">
    <source>
        <dbReference type="EnsemblPlants" id="PAC:32968873.CDS.1"/>
    </source>
</evidence>
<dbReference type="AlphaFoldDB" id="A0A2K1LB14"/>
<keyword evidence="3" id="KW-1185">Reference proteome</keyword>
<dbReference type="EnsemblPlants" id="Pp3c1_35210V3.1">
    <property type="protein sequence ID" value="PAC:32968873.CDS.1"/>
    <property type="gene ID" value="Pp3c1_35210"/>
</dbReference>
<gene>
    <name evidence="1" type="ORF">PHYPA_001628</name>
</gene>
<proteinExistence type="predicted"/>
<organism evidence="1">
    <name type="scientific">Physcomitrium patens</name>
    <name type="common">Spreading-leaved earth moss</name>
    <name type="synonym">Physcomitrella patens</name>
    <dbReference type="NCBI Taxonomy" id="3218"/>
    <lineage>
        <taxon>Eukaryota</taxon>
        <taxon>Viridiplantae</taxon>
        <taxon>Streptophyta</taxon>
        <taxon>Embryophyta</taxon>
        <taxon>Bryophyta</taxon>
        <taxon>Bryophytina</taxon>
        <taxon>Bryopsida</taxon>
        <taxon>Funariidae</taxon>
        <taxon>Funariales</taxon>
        <taxon>Funariaceae</taxon>
        <taxon>Physcomitrium</taxon>
    </lineage>
</organism>
<dbReference type="Proteomes" id="UP000006727">
    <property type="component" value="Chromosome 1"/>
</dbReference>
<dbReference type="Gramene" id="Pp3c1_35210V3.1">
    <property type="protein sequence ID" value="PAC:32968873.CDS.1"/>
    <property type="gene ID" value="Pp3c1_35210"/>
</dbReference>
<dbReference type="EMBL" id="ABEU02000001">
    <property type="protein sequence ID" value="PNR63203.1"/>
    <property type="molecule type" value="Genomic_DNA"/>
</dbReference>
<sequence>MWDSRFALGTENHCLVTTTNRAYVPLLPAMRLPMTKWCQVKGYKGPQLLFQMLEIALTDGVGTMCDIINEYQDLTYAAAGPLTPNQRSQILVTSLQTKY</sequence>
<reference evidence="1 3" key="1">
    <citation type="journal article" date="2008" name="Science">
        <title>The Physcomitrella genome reveals evolutionary insights into the conquest of land by plants.</title>
        <authorList>
            <person name="Rensing S."/>
            <person name="Lang D."/>
            <person name="Zimmer A."/>
            <person name="Terry A."/>
            <person name="Salamov A."/>
            <person name="Shapiro H."/>
            <person name="Nishiyama T."/>
            <person name="Perroud P.-F."/>
            <person name="Lindquist E."/>
            <person name="Kamisugi Y."/>
            <person name="Tanahashi T."/>
            <person name="Sakakibara K."/>
            <person name="Fujita T."/>
            <person name="Oishi K."/>
            <person name="Shin-I T."/>
            <person name="Kuroki Y."/>
            <person name="Toyoda A."/>
            <person name="Suzuki Y."/>
            <person name="Hashimoto A."/>
            <person name="Yamaguchi K."/>
            <person name="Sugano A."/>
            <person name="Kohara Y."/>
            <person name="Fujiyama A."/>
            <person name="Anterola A."/>
            <person name="Aoki S."/>
            <person name="Ashton N."/>
            <person name="Barbazuk W.B."/>
            <person name="Barker E."/>
            <person name="Bennetzen J."/>
            <person name="Bezanilla M."/>
            <person name="Blankenship R."/>
            <person name="Cho S.H."/>
            <person name="Dutcher S."/>
            <person name="Estelle M."/>
            <person name="Fawcett J.A."/>
            <person name="Gundlach H."/>
            <person name="Hanada K."/>
            <person name="Heyl A."/>
            <person name="Hicks K.A."/>
            <person name="Hugh J."/>
            <person name="Lohr M."/>
            <person name="Mayer K."/>
            <person name="Melkozernov A."/>
            <person name="Murata T."/>
            <person name="Nelson D."/>
            <person name="Pils B."/>
            <person name="Prigge M."/>
            <person name="Reiss B."/>
            <person name="Renner T."/>
            <person name="Rombauts S."/>
            <person name="Rushton P."/>
            <person name="Sanderfoot A."/>
            <person name="Schween G."/>
            <person name="Shiu S.-H."/>
            <person name="Stueber K."/>
            <person name="Theodoulou F.L."/>
            <person name="Tu H."/>
            <person name="Van de Peer Y."/>
            <person name="Verrier P.J."/>
            <person name="Waters E."/>
            <person name="Wood A."/>
            <person name="Yang L."/>
            <person name="Cove D."/>
            <person name="Cuming A."/>
            <person name="Hasebe M."/>
            <person name="Lucas S."/>
            <person name="Mishler D.B."/>
            <person name="Reski R."/>
            <person name="Grigoriev I."/>
            <person name="Quatrano R.S."/>
            <person name="Boore J.L."/>
        </authorList>
    </citation>
    <scope>NUCLEOTIDE SEQUENCE [LARGE SCALE GENOMIC DNA]</scope>
    <source>
        <strain evidence="2 3">cv. Gransden 2004</strain>
    </source>
</reference>
<accession>A0A2K1LB14</accession>
<protein>
    <submittedName>
        <fullName evidence="1 2">Uncharacterized protein</fullName>
    </submittedName>
</protein>
<reference evidence="2" key="3">
    <citation type="submission" date="2020-12" db="UniProtKB">
        <authorList>
            <consortium name="EnsemblPlants"/>
        </authorList>
    </citation>
    <scope>IDENTIFICATION</scope>
</reference>
<evidence type="ECO:0000313" key="1">
    <source>
        <dbReference type="EMBL" id="PNR63203.1"/>
    </source>
</evidence>